<dbReference type="RefSeq" id="WP_249317507.1">
    <property type="nucleotide sequence ID" value="NZ_JACRSR010000007.1"/>
</dbReference>
<feature type="transmembrane region" description="Helical" evidence="6">
    <location>
        <begin position="7"/>
        <end position="26"/>
    </location>
</feature>
<keyword evidence="8" id="KW-1185">Reference proteome</keyword>
<protein>
    <submittedName>
        <fullName evidence="7">Tryptophan-rich sensory protein</fullName>
    </submittedName>
</protein>
<evidence type="ECO:0000256" key="6">
    <source>
        <dbReference type="SAM" id="Phobius"/>
    </source>
</evidence>
<evidence type="ECO:0000256" key="5">
    <source>
        <dbReference type="ARBA" id="ARBA00023136"/>
    </source>
</evidence>
<keyword evidence="5 6" id="KW-0472">Membrane</keyword>
<reference evidence="7" key="1">
    <citation type="submission" date="2020-08" db="EMBL/GenBank/DDBJ databases">
        <title>Genome public.</title>
        <authorList>
            <person name="Liu C."/>
            <person name="Sun Q."/>
        </authorList>
    </citation>
    <scope>NUCLEOTIDE SEQUENCE</scope>
    <source>
        <strain evidence="7">NSJ-53</strain>
    </source>
</reference>
<dbReference type="GO" id="GO:0016020">
    <property type="term" value="C:membrane"/>
    <property type="evidence" value="ECO:0007669"/>
    <property type="project" value="UniProtKB-SubCell"/>
</dbReference>
<evidence type="ECO:0000256" key="3">
    <source>
        <dbReference type="ARBA" id="ARBA00022692"/>
    </source>
</evidence>
<dbReference type="PANTHER" id="PTHR10057">
    <property type="entry name" value="PERIPHERAL-TYPE BENZODIAZEPINE RECEPTOR"/>
    <property type="match status" value="1"/>
</dbReference>
<organism evidence="7 8">
    <name type="scientific">Gehongia tenuis</name>
    <dbReference type="NCBI Taxonomy" id="2763655"/>
    <lineage>
        <taxon>Bacteria</taxon>
        <taxon>Bacillati</taxon>
        <taxon>Bacillota</taxon>
        <taxon>Clostridia</taxon>
        <taxon>Christensenellales</taxon>
        <taxon>Christensenellaceae</taxon>
        <taxon>Gehongia</taxon>
    </lineage>
</organism>
<proteinExistence type="inferred from homology"/>
<keyword evidence="4 6" id="KW-1133">Transmembrane helix</keyword>
<dbReference type="Proteomes" id="UP000623172">
    <property type="component" value="Unassembled WGS sequence"/>
</dbReference>
<feature type="transmembrane region" description="Helical" evidence="6">
    <location>
        <begin position="77"/>
        <end position="96"/>
    </location>
</feature>
<comment type="subcellular location">
    <subcellularLocation>
        <location evidence="1">Membrane</location>
        <topology evidence="1">Multi-pass membrane protein</topology>
    </subcellularLocation>
</comment>
<evidence type="ECO:0000256" key="2">
    <source>
        <dbReference type="ARBA" id="ARBA00007524"/>
    </source>
</evidence>
<evidence type="ECO:0000313" key="7">
    <source>
        <dbReference type="EMBL" id="MBC8532380.1"/>
    </source>
</evidence>
<dbReference type="GO" id="GO:0033013">
    <property type="term" value="P:tetrapyrrole metabolic process"/>
    <property type="evidence" value="ECO:0007669"/>
    <property type="project" value="UniProtKB-ARBA"/>
</dbReference>
<gene>
    <name evidence="7" type="ORF">H8696_11070</name>
</gene>
<accession>A0A926D8K6</accession>
<dbReference type="EMBL" id="JACRSR010000007">
    <property type="protein sequence ID" value="MBC8532380.1"/>
    <property type="molecule type" value="Genomic_DNA"/>
</dbReference>
<dbReference type="InterPro" id="IPR004307">
    <property type="entry name" value="TspO_MBR"/>
</dbReference>
<feature type="transmembrane region" description="Helical" evidence="6">
    <location>
        <begin position="131"/>
        <end position="151"/>
    </location>
</feature>
<feature type="transmembrane region" description="Helical" evidence="6">
    <location>
        <begin position="46"/>
        <end position="68"/>
    </location>
</feature>
<dbReference type="Gene3D" id="1.20.1260.100">
    <property type="entry name" value="TspO/MBR protein"/>
    <property type="match status" value="1"/>
</dbReference>
<comment type="caution">
    <text evidence="7">The sequence shown here is derived from an EMBL/GenBank/DDBJ whole genome shotgun (WGS) entry which is preliminary data.</text>
</comment>
<dbReference type="CDD" id="cd15904">
    <property type="entry name" value="TSPO_MBR"/>
    <property type="match status" value="1"/>
</dbReference>
<feature type="transmembrane region" description="Helical" evidence="6">
    <location>
        <begin position="102"/>
        <end position="119"/>
    </location>
</feature>
<evidence type="ECO:0000256" key="1">
    <source>
        <dbReference type="ARBA" id="ARBA00004141"/>
    </source>
</evidence>
<dbReference type="PIRSF" id="PIRSF005859">
    <property type="entry name" value="PBR"/>
    <property type="match status" value="1"/>
</dbReference>
<name>A0A926D8K6_9FIRM</name>
<comment type="similarity">
    <text evidence="2">Belongs to the TspO/BZRP family.</text>
</comment>
<evidence type="ECO:0000313" key="8">
    <source>
        <dbReference type="Proteomes" id="UP000623172"/>
    </source>
</evidence>
<dbReference type="FunFam" id="1.20.1260.100:FF:000001">
    <property type="entry name" value="translocator protein 2"/>
    <property type="match status" value="1"/>
</dbReference>
<evidence type="ECO:0000256" key="4">
    <source>
        <dbReference type="ARBA" id="ARBA00022989"/>
    </source>
</evidence>
<sequence>MKTKTRCIVFPIAIVLALAGIATLGVDTHSQWYINLIKPVFQPPPWAFGAAWAVIYGLIAYALVRVCLTGKPERKKLYGYFALNGFFNVIWNYLFFRLHNPLLSLIDIVLVFITIVILIRKTHAVDRTASYLLYAYLGWVGFATVINYSIYMLNL</sequence>
<dbReference type="Pfam" id="PF03073">
    <property type="entry name" value="TspO_MBR"/>
    <property type="match status" value="1"/>
</dbReference>
<keyword evidence="3 6" id="KW-0812">Transmembrane</keyword>
<dbReference type="AlphaFoldDB" id="A0A926D8K6"/>
<dbReference type="InterPro" id="IPR038330">
    <property type="entry name" value="TspO/MBR-related_sf"/>
</dbReference>
<dbReference type="PANTHER" id="PTHR10057:SF0">
    <property type="entry name" value="TRANSLOCATOR PROTEIN"/>
    <property type="match status" value="1"/>
</dbReference>